<dbReference type="InterPro" id="IPR008979">
    <property type="entry name" value="Galactose-bd-like_sf"/>
</dbReference>
<evidence type="ECO:0000313" key="4">
    <source>
        <dbReference type="Proteomes" id="UP000256485"/>
    </source>
</evidence>
<dbReference type="OrthoDB" id="6071905at2"/>
<dbReference type="RefSeq" id="WP_115850472.1">
    <property type="nucleotide sequence ID" value="NZ_QTUC01000001.1"/>
</dbReference>
<accession>A0A3D9VCV8</accession>
<keyword evidence="4" id="KW-1185">Reference proteome</keyword>
<dbReference type="SUPFAM" id="SSF49785">
    <property type="entry name" value="Galactose-binding domain-like"/>
    <property type="match status" value="1"/>
</dbReference>
<dbReference type="InterPro" id="IPR000421">
    <property type="entry name" value="FA58C"/>
</dbReference>
<evidence type="ECO:0000313" key="3">
    <source>
        <dbReference type="EMBL" id="REF36925.1"/>
    </source>
</evidence>
<feature type="signal peptide" evidence="1">
    <location>
        <begin position="1"/>
        <end position="33"/>
    </location>
</feature>
<evidence type="ECO:0000256" key="1">
    <source>
        <dbReference type="SAM" id="SignalP"/>
    </source>
</evidence>
<dbReference type="InterPro" id="IPR017853">
    <property type="entry name" value="GH"/>
</dbReference>
<dbReference type="PANTHER" id="PTHR43576:SF3">
    <property type="entry name" value="ALPHA-L-ARABINOFURANOSIDASE C"/>
    <property type="match status" value="1"/>
</dbReference>
<feature type="domain" description="F5/8 type C" evidence="2">
    <location>
        <begin position="480"/>
        <end position="613"/>
    </location>
</feature>
<sequence>MPRRRARERELGRATLAVVAALLVSGPASPVQAGQPAEGLEASGEVSVVAERVASATVSVDATRDVGRVDPRLRGVHVPAWNETAFVNGSLDPRLLRAMKRFNVDFLVFPGGAFGLDWVWNKPNSPNEITTDQFLDLARELGATTKISVNPYQPPKLAADWIRYTNRVRHADVRYWEVVDEPYLHMSADEFIATMREFVPVMKRADPSIRIVTNITAENPEFSRKVIAEVGHLTDVWSIHFFPLPPSSTIDPSSPYSPDDKGAFYRDLLASPRTLAEQVERVRSWVREEHPDRSFEYHLGSWAPVWWGPEDWTVNALPDGLWAVDVLGTLATSRVDAAANWALMNPYPPGRGDFGLVDPEKRPYVIGDALDLWANHFGTRLVRATSNDPLLSAYASLSTDRRTLHVLLVNKRPDGDVEVSFDVVGVRPRGPAAAWILDGPTNPDHPGDYGLRRVAVPTVDARFSWTVPSYAAVALEIPLTRDATLAPPPNLARDKHAYASSEAFNTDGGGMWQTRDFVADRAVDGDPTTRWAAEFFVKEPQWFAVDLGQPQAFDRLDLDWEYWSTEYTVEVSDDGRSWRRVADSTDAVRIEPEPQPFERITLSEPVVARHVRVTMTGRPPTSGAKAGSSTWTPDAFSLWEIGVYLTGR</sequence>
<comment type="caution">
    <text evidence="3">The sequence shown here is derived from an EMBL/GenBank/DDBJ whole genome shotgun (WGS) entry which is preliminary data.</text>
</comment>
<dbReference type="EMBL" id="QTUC01000001">
    <property type="protein sequence ID" value="REF36925.1"/>
    <property type="molecule type" value="Genomic_DNA"/>
</dbReference>
<dbReference type="PANTHER" id="PTHR43576">
    <property type="entry name" value="ALPHA-L-ARABINOFURANOSIDASE C-RELATED"/>
    <property type="match status" value="1"/>
</dbReference>
<protein>
    <submittedName>
        <fullName evidence="3">Alpha-L-arabinofuranosidase</fullName>
    </submittedName>
</protein>
<dbReference type="AlphaFoldDB" id="A0A3D9VCV8"/>
<feature type="chain" id="PRO_5017562754" evidence="1">
    <location>
        <begin position="34"/>
        <end position="648"/>
    </location>
</feature>
<dbReference type="InterPro" id="IPR013780">
    <property type="entry name" value="Glyco_hydro_b"/>
</dbReference>
<keyword evidence="1" id="KW-0732">Signal</keyword>
<dbReference type="SUPFAM" id="SSF51445">
    <property type="entry name" value="(Trans)glycosidases"/>
    <property type="match status" value="1"/>
</dbReference>
<proteinExistence type="predicted"/>
<dbReference type="GO" id="GO:0000272">
    <property type="term" value="P:polysaccharide catabolic process"/>
    <property type="evidence" value="ECO:0007669"/>
    <property type="project" value="TreeGrafter"/>
</dbReference>
<dbReference type="PROSITE" id="PS50022">
    <property type="entry name" value="FA58C_3"/>
    <property type="match status" value="1"/>
</dbReference>
<dbReference type="Gene3D" id="2.60.120.260">
    <property type="entry name" value="Galactose-binding domain-like"/>
    <property type="match status" value="1"/>
</dbReference>
<reference evidence="3 4" key="1">
    <citation type="submission" date="2018-08" db="EMBL/GenBank/DDBJ databases">
        <title>Sequencing the genomes of 1000 actinobacteria strains.</title>
        <authorList>
            <person name="Klenk H.-P."/>
        </authorList>
    </citation>
    <scope>NUCLEOTIDE SEQUENCE [LARGE SCALE GENOMIC DNA]</scope>
    <source>
        <strain evidence="3 4">DSM 22891</strain>
    </source>
</reference>
<dbReference type="Proteomes" id="UP000256485">
    <property type="component" value="Unassembled WGS sequence"/>
</dbReference>
<dbReference type="Gene3D" id="3.20.20.80">
    <property type="entry name" value="Glycosidases"/>
    <property type="match status" value="1"/>
</dbReference>
<gene>
    <name evidence="3" type="ORF">DFJ64_2360</name>
</gene>
<name>A0A3D9VCV8_THECX</name>
<organism evidence="3 4">
    <name type="scientific">Thermasporomyces composti</name>
    <dbReference type="NCBI Taxonomy" id="696763"/>
    <lineage>
        <taxon>Bacteria</taxon>
        <taxon>Bacillati</taxon>
        <taxon>Actinomycetota</taxon>
        <taxon>Actinomycetes</taxon>
        <taxon>Propionibacteriales</taxon>
        <taxon>Nocardioidaceae</taxon>
        <taxon>Thermasporomyces</taxon>
    </lineage>
</organism>
<evidence type="ECO:0000259" key="2">
    <source>
        <dbReference type="PROSITE" id="PS50022"/>
    </source>
</evidence>
<dbReference type="Gene3D" id="2.60.40.1180">
    <property type="entry name" value="Golgi alpha-mannosidase II"/>
    <property type="match status" value="1"/>
</dbReference>
<dbReference type="Pfam" id="PF00754">
    <property type="entry name" value="F5_F8_type_C"/>
    <property type="match status" value="1"/>
</dbReference>